<keyword evidence="1" id="KW-0812">Transmembrane</keyword>
<name>A0A820EMK9_9BILA</name>
<evidence type="ECO:0000256" key="1">
    <source>
        <dbReference type="SAM" id="Phobius"/>
    </source>
</evidence>
<gene>
    <name evidence="2" type="ORF">UXM345_LOCUS30647</name>
</gene>
<dbReference type="EMBL" id="CAJOBF010008155">
    <property type="protein sequence ID" value="CAF4249496.1"/>
    <property type="molecule type" value="Genomic_DNA"/>
</dbReference>
<sequence>MVIPTYNTWIGIANMGEDVKCPAYAKIGMNLFGSGISQFCLIWFTIWLTYYLRSKGIRDKITETKTRTTDLSTGCVEETTKRKSLRNTLIALIVIALGAASYFFIMNHQTFVIYRRVQHRSGYEPNFCDRLLYNSSFALIVLSYIMIIIVPIAAFWIEKTR</sequence>
<dbReference type="Proteomes" id="UP000663842">
    <property type="component" value="Unassembled WGS sequence"/>
</dbReference>
<reference evidence="2" key="1">
    <citation type="submission" date="2021-02" db="EMBL/GenBank/DDBJ databases">
        <authorList>
            <person name="Nowell W R."/>
        </authorList>
    </citation>
    <scope>NUCLEOTIDE SEQUENCE</scope>
</reference>
<dbReference type="AlphaFoldDB" id="A0A820EMK9"/>
<proteinExistence type="predicted"/>
<keyword evidence="1" id="KW-1133">Transmembrane helix</keyword>
<evidence type="ECO:0000313" key="2">
    <source>
        <dbReference type="EMBL" id="CAF4249496.1"/>
    </source>
</evidence>
<protein>
    <submittedName>
        <fullName evidence="2">Uncharacterized protein</fullName>
    </submittedName>
</protein>
<comment type="caution">
    <text evidence="2">The sequence shown here is derived from an EMBL/GenBank/DDBJ whole genome shotgun (WGS) entry which is preliminary data.</text>
</comment>
<accession>A0A820EMK9</accession>
<keyword evidence="1" id="KW-0472">Membrane</keyword>
<feature type="transmembrane region" description="Helical" evidence="1">
    <location>
        <begin position="89"/>
        <end position="111"/>
    </location>
</feature>
<feature type="transmembrane region" description="Helical" evidence="1">
    <location>
        <begin position="131"/>
        <end position="157"/>
    </location>
</feature>
<feature type="transmembrane region" description="Helical" evidence="1">
    <location>
        <begin position="32"/>
        <end position="52"/>
    </location>
</feature>
<organism evidence="2 3">
    <name type="scientific">Rotaria magnacalcarata</name>
    <dbReference type="NCBI Taxonomy" id="392030"/>
    <lineage>
        <taxon>Eukaryota</taxon>
        <taxon>Metazoa</taxon>
        <taxon>Spiralia</taxon>
        <taxon>Gnathifera</taxon>
        <taxon>Rotifera</taxon>
        <taxon>Eurotatoria</taxon>
        <taxon>Bdelloidea</taxon>
        <taxon>Philodinida</taxon>
        <taxon>Philodinidae</taxon>
        <taxon>Rotaria</taxon>
    </lineage>
</organism>
<evidence type="ECO:0000313" key="3">
    <source>
        <dbReference type="Proteomes" id="UP000663842"/>
    </source>
</evidence>